<keyword evidence="1" id="KW-0808">Transferase</keyword>
<gene>
    <name evidence="4" type="ORF">RSOLAG1IB_09124</name>
</gene>
<dbReference type="InterPro" id="IPR029398">
    <property type="entry name" value="PolB_thumb"/>
</dbReference>
<evidence type="ECO:0000256" key="2">
    <source>
        <dbReference type="ARBA" id="ARBA00022695"/>
    </source>
</evidence>
<organism evidence="4 5">
    <name type="scientific">Thanatephorus cucumeris (strain AG1-IB / isolate 7/3/14)</name>
    <name type="common">Lettuce bottom rot fungus</name>
    <name type="synonym">Rhizoctonia solani</name>
    <dbReference type="NCBI Taxonomy" id="1108050"/>
    <lineage>
        <taxon>Eukaryota</taxon>
        <taxon>Fungi</taxon>
        <taxon>Dikarya</taxon>
        <taxon>Basidiomycota</taxon>
        <taxon>Agaricomycotina</taxon>
        <taxon>Agaricomycetes</taxon>
        <taxon>Cantharellales</taxon>
        <taxon>Ceratobasidiaceae</taxon>
        <taxon>Rhizoctonia</taxon>
        <taxon>Rhizoctonia solani AG-1</taxon>
    </lineage>
</organism>
<reference evidence="4 5" key="1">
    <citation type="submission" date="2014-11" db="EMBL/GenBank/DDBJ databases">
        <authorList>
            <person name="Wibberg Daniel"/>
        </authorList>
    </citation>
    <scope>NUCLEOTIDE SEQUENCE [LARGE SCALE GENOMIC DNA]</scope>
    <source>
        <strain evidence="4">Rhizoctonia solani AG1-IB 7/3/14</strain>
    </source>
</reference>
<dbReference type="EMBL" id="LN679138">
    <property type="protein sequence ID" value="CEL59147.1"/>
    <property type="molecule type" value="Genomic_DNA"/>
</dbReference>
<dbReference type="Proteomes" id="UP000059188">
    <property type="component" value="Unassembled WGS sequence"/>
</dbReference>
<dbReference type="GO" id="GO:0016779">
    <property type="term" value="F:nucleotidyltransferase activity"/>
    <property type="evidence" value="ECO:0007669"/>
    <property type="project" value="UniProtKB-KW"/>
</dbReference>
<dbReference type="InterPro" id="IPR043519">
    <property type="entry name" value="NT_sf"/>
</dbReference>
<dbReference type="Gene3D" id="3.30.210.10">
    <property type="entry name" value="DNA polymerase, thumb domain"/>
    <property type="match status" value="1"/>
</dbReference>
<dbReference type="STRING" id="1108050.A0A0B7FSI8"/>
<feature type="domain" description="DNA polymerase beta thumb" evidence="3">
    <location>
        <begin position="1"/>
        <end position="51"/>
    </location>
</feature>
<dbReference type="InterPro" id="IPR037160">
    <property type="entry name" value="DNA_Pol_thumb_sf"/>
</dbReference>
<proteinExistence type="predicted"/>
<dbReference type="AlphaFoldDB" id="A0A0B7FSI8"/>
<accession>A0A0B7FSI8</accession>
<sequence length="122" mass="13735">MRLLARKNGMSLNQRGLFQGVIRDPKTQRKTNNGILIASRTEREIFDRLGVVCHFWISTSAPIHHQVAFLLISSIYQTSGNSLGENHTNVPLAHEMSRLPACGILRWTRNLYNNSICSDAST</sequence>
<evidence type="ECO:0000256" key="1">
    <source>
        <dbReference type="ARBA" id="ARBA00022679"/>
    </source>
</evidence>
<evidence type="ECO:0000259" key="3">
    <source>
        <dbReference type="Pfam" id="PF14791"/>
    </source>
</evidence>
<evidence type="ECO:0000313" key="5">
    <source>
        <dbReference type="Proteomes" id="UP000059188"/>
    </source>
</evidence>
<dbReference type="OrthoDB" id="205514at2759"/>
<keyword evidence="2" id="KW-0548">Nucleotidyltransferase</keyword>
<keyword evidence="5" id="KW-1185">Reference proteome</keyword>
<evidence type="ECO:0000313" key="4">
    <source>
        <dbReference type="EMBL" id="CEL59147.1"/>
    </source>
</evidence>
<dbReference type="Pfam" id="PF14791">
    <property type="entry name" value="DNA_pol_B_thumb"/>
    <property type="match status" value="1"/>
</dbReference>
<protein>
    <recommendedName>
        <fullName evidence="3">DNA polymerase beta thumb domain-containing protein</fullName>
    </recommendedName>
</protein>
<dbReference type="SUPFAM" id="SSF81301">
    <property type="entry name" value="Nucleotidyltransferase"/>
    <property type="match status" value="1"/>
</dbReference>
<name>A0A0B7FSI8_THACB</name>